<sequence length="178" mass="19241">MFGSKLVWKAATRYNLTDWLGLRGSIGTGFRAPTAGQINMTQTSIQTVGGVQLNVGLYPTSNAVAQYLGANPLKPERSKNHSVGFTLTPAPNFTLTVDAYRIKLYDQLYTCSQIVVTSAIKQAMVDAGIVGADSIDRIQFYQNAIDSTTEGLDMVASYRADWLDIGSTNLTAAFNTNS</sequence>
<comment type="caution">
    <text evidence="5">The sequence shown here is derived from an EMBL/GenBank/DDBJ whole genome shotgun (WGS) entry which is preliminary data.</text>
</comment>
<dbReference type="GO" id="GO:0009279">
    <property type="term" value="C:cell outer membrane"/>
    <property type="evidence" value="ECO:0007669"/>
    <property type="project" value="UniProtKB-SubCell"/>
</dbReference>
<dbReference type="PANTHER" id="PTHR47234:SF3">
    <property type="entry name" value="SECRETIN_TONB SHORT N-TERMINAL DOMAIN-CONTAINING PROTEIN"/>
    <property type="match status" value="1"/>
</dbReference>
<dbReference type="InterPro" id="IPR036942">
    <property type="entry name" value="Beta-barrel_TonB_sf"/>
</dbReference>
<organism evidence="5 6">
    <name type="scientific">Novosphingobium resinovorum</name>
    <dbReference type="NCBI Taxonomy" id="158500"/>
    <lineage>
        <taxon>Bacteria</taxon>
        <taxon>Pseudomonadati</taxon>
        <taxon>Pseudomonadota</taxon>
        <taxon>Alphaproteobacteria</taxon>
        <taxon>Sphingomonadales</taxon>
        <taxon>Sphingomonadaceae</taxon>
        <taxon>Novosphingobium</taxon>
    </lineage>
</organism>
<evidence type="ECO:0000259" key="4">
    <source>
        <dbReference type="Pfam" id="PF00593"/>
    </source>
</evidence>
<keyword evidence="2" id="KW-0472">Membrane</keyword>
<name>A0A031JV83_9SPHN</name>
<gene>
    <name evidence="5" type="ORF">BV97_03245</name>
</gene>
<evidence type="ECO:0000313" key="5">
    <source>
        <dbReference type="EMBL" id="EZP80825.1"/>
    </source>
</evidence>
<evidence type="ECO:0000256" key="3">
    <source>
        <dbReference type="ARBA" id="ARBA00023237"/>
    </source>
</evidence>
<protein>
    <submittedName>
        <fullName evidence="5">TonB-dependent receptor</fullName>
    </submittedName>
</protein>
<dbReference type="STRING" id="158500.BES08_11145"/>
<dbReference type="AlphaFoldDB" id="A0A031JV83"/>
<keyword evidence="3" id="KW-0998">Cell outer membrane</keyword>
<dbReference type="EMBL" id="JFYZ01000015">
    <property type="protein sequence ID" value="EZP80825.1"/>
    <property type="molecule type" value="Genomic_DNA"/>
</dbReference>
<dbReference type="Pfam" id="PF00593">
    <property type="entry name" value="TonB_dep_Rec_b-barrel"/>
    <property type="match status" value="1"/>
</dbReference>
<dbReference type="InterPro" id="IPR000531">
    <property type="entry name" value="Beta-barrel_TonB"/>
</dbReference>
<evidence type="ECO:0000256" key="1">
    <source>
        <dbReference type="ARBA" id="ARBA00004442"/>
    </source>
</evidence>
<dbReference type="PATRIC" id="fig|158500.4.peg.3310"/>
<reference evidence="5 6" key="1">
    <citation type="submission" date="2014-03" db="EMBL/GenBank/DDBJ databases">
        <title>Whole genome sequence of Novosphingobium resinovorum KF1.</title>
        <authorList>
            <person name="Gan H.M."/>
            <person name="Gan H.Y."/>
            <person name="Chew T.H."/>
            <person name="Savka M.A."/>
        </authorList>
    </citation>
    <scope>NUCLEOTIDE SEQUENCE [LARGE SCALE GENOMIC DNA]</scope>
    <source>
        <strain evidence="5 6">KF1</strain>
    </source>
</reference>
<dbReference type="Proteomes" id="UP000024329">
    <property type="component" value="Unassembled WGS sequence"/>
</dbReference>
<dbReference type="eggNOG" id="COG4771">
    <property type="taxonomic scope" value="Bacteria"/>
</dbReference>
<accession>A0A031JV83</accession>
<comment type="subcellular location">
    <subcellularLocation>
        <location evidence="1">Cell outer membrane</location>
    </subcellularLocation>
</comment>
<dbReference type="Gene3D" id="2.40.170.20">
    <property type="entry name" value="TonB-dependent receptor, beta-barrel domain"/>
    <property type="match status" value="1"/>
</dbReference>
<dbReference type="PANTHER" id="PTHR47234">
    <property type="match status" value="1"/>
</dbReference>
<keyword evidence="5" id="KW-0675">Receptor</keyword>
<evidence type="ECO:0000313" key="6">
    <source>
        <dbReference type="Proteomes" id="UP000024329"/>
    </source>
</evidence>
<dbReference type="SUPFAM" id="SSF56935">
    <property type="entry name" value="Porins"/>
    <property type="match status" value="1"/>
</dbReference>
<proteinExistence type="predicted"/>
<feature type="domain" description="TonB-dependent receptor-like beta-barrel" evidence="4">
    <location>
        <begin position="4"/>
        <end position="173"/>
    </location>
</feature>
<evidence type="ECO:0000256" key="2">
    <source>
        <dbReference type="ARBA" id="ARBA00023136"/>
    </source>
</evidence>